<evidence type="ECO:0000313" key="7">
    <source>
        <dbReference type="Proteomes" id="UP000594260"/>
    </source>
</evidence>
<dbReference type="Gene3D" id="1.10.238.10">
    <property type="entry name" value="EF-hand"/>
    <property type="match status" value="1"/>
</dbReference>
<dbReference type="PANTHER" id="PTHR23055:SF167">
    <property type="entry name" value="EF-HAND DOMAIN-CONTAINING PROTEIN"/>
    <property type="match status" value="1"/>
</dbReference>
<dbReference type="CDD" id="cd00051">
    <property type="entry name" value="EFh"/>
    <property type="match status" value="2"/>
</dbReference>
<evidence type="ECO:0000313" key="6">
    <source>
        <dbReference type="EnsemblMetazoa" id="XP_022651901"/>
    </source>
</evidence>
<dbReference type="InterPro" id="IPR018247">
    <property type="entry name" value="EF_Hand_1_Ca_BS"/>
</dbReference>
<keyword evidence="4" id="KW-0106">Calcium</keyword>
<name>A0A7M7JHX9_VARDE</name>
<dbReference type="PANTHER" id="PTHR23055">
    <property type="entry name" value="CALCIUM BINDING PROTEINS"/>
    <property type="match status" value="1"/>
</dbReference>
<evidence type="ECO:0000259" key="5">
    <source>
        <dbReference type="PROSITE" id="PS50222"/>
    </source>
</evidence>
<dbReference type="PROSITE" id="PS00018">
    <property type="entry name" value="EF_HAND_1"/>
    <property type="match status" value="3"/>
</dbReference>
<dbReference type="AlphaFoldDB" id="A0A7M7JHX9"/>
<dbReference type="Pfam" id="PF13405">
    <property type="entry name" value="EF-hand_6"/>
    <property type="match status" value="1"/>
</dbReference>
<dbReference type="PROSITE" id="PS50222">
    <property type="entry name" value="EF_HAND_2"/>
    <property type="match status" value="3"/>
</dbReference>
<dbReference type="RefSeq" id="XP_022651901.1">
    <property type="nucleotide sequence ID" value="XM_022796166.1"/>
</dbReference>
<protein>
    <recommendedName>
        <fullName evidence="5">EF-hand domain-containing protein</fullName>
    </recommendedName>
</protein>
<dbReference type="PRINTS" id="PR00450">
    <property type="entry name" value="RECOVERIN"/>
</dbReference>
<dbReference type="FunFam" id="1.10.238.10:FF:000009">
    <property type="entry name" value="Visinin-like protein 1"/>
    <property type="match status" value="1"/>
</dbReference>
<evidence type="ECO:0000256" key="4">
    <source>
        <dbReference type="ARBA" id="ARBA00022837"/>
    </source>
</evidence>
<accession>A0A7M7JHX9</accession>
<dbReference type="EnsemblMetazoa" id="XM_022796166">
    <property type="protein sequence ID" value="XP_022651901"/>
    <property type="gene ID" value="LOC111246491"/>
</dbReference>
<dbReference type="Proteomes" id="UP000594260">
    <property type="component" value="Unplaced"/>
</dbReference>
<comment type="similarity">
    <text evidence="1">Belongs to the recoverin family.</text>
</comment>
<evidence type="ECO:0000256" key="1">
    <source>
        <dbReference type="ARBA" id="ARBA00006049"/>
    </source>
</evidence>
<keyword evidence="3" id="KW-0677">Repeat</keyword>
<feature type="domain" description="EF-hand" evidence="5">
    <location>
        <begin position="178"/>
        <end position="213"/>
    </location>
</feature>
<evidence type="ECO:0000256" key="2">
    <source>
        <dbReference type="ARBA" id="ARBA00022723"/>
    </source>
</evidence>
<sequence>MISANAKLWIDKRRRREGIFVGDTQDDVEKAIDELETSSVRCKPEAIGNLCKTTKFNRDEIKRIYQGFKQTCPSGLVTEAVFKDMYCQFFPLADTTLYAHYVFRVLDKDKTGTINFKDFVQGLSILSRGSPTEKLEWVFNLYDLNRDGCITAEEMLEIVNSVYSLLGHCAQPCVDEISAKKHVSRVFLKLDFNRDGVVTSDEFVHACLKDPDIVRSLGVLDTVLE</sequence>
<organism evidence="6 7">
    <name type="scientific">Varroa destructor</name>
    <name type="common">Honeybee mite</name>
    <dbReference type="NCBI Taxonomy" id="109461"/>
    <lineage>
        <taxon>Eukaryota</taxon>
        <taxon>Metazoa</taxon>
        <taxon>Ecdysozoa</taxon>
        <taxon>Arthropoda</taxon>
        <taxon>Chelicerata</taxon>
        <taxon>Arachnida</taxon>
        <taxon>Acari</taxon>
        <taxon>Parasitiformes</taxon>
        <taxon>Mesostigmata</taxon>
        <taxon>Gamasina</taxon>
        <taxon>Dermanyssoidea</taxon>
        <taxon>Varroidae</taxon>
        <taxon>Varroa</taxon>
    </lineage>
</organism>
<feature type="domain" description="EF-hand" evidence="5">
    <location>
        <begin position="130"/>
        <end position="165"/>
    </location>
</feature>
<proteinExistence type="inferred from homology"/>
<dbReference type="OrthoDB" id="191686at2759"/>
<feature type="domain" description="EF-hand" evidence="5">
    <location>
        <begin position="94"/>
        <end position="129"/>
    </location>
</feature>
<dbReference type="SMART" id="SM00054">
    <property type="entry name" value="EFh"/>
    <property type="match status" value="3"/>
</dbReference>
<keyword evidence="7" id="KW-1185">Reference proteome</keyword>
<dbReference type="Pfam" id="PF13499">
    <property type="entry name" value="EF-hand_7"/>
    <property type="match status" value="1"/>
</dbReference>
<dbReference type="InterPro" id="IPR002048">
    <property type="entry name" value="EF_hand_dom"/>
</dbReference>
<dbReference type="SUPFAM" id="SSF47473">
    <property type="entry name" value="EF-hand"/>
    <property type="match status" value="1"/>
</dbReference>
<reference evidence="6" key="1">
    <citation type="submission" date="2021-01" db="UniProtKB">
        <authorList>
            <consortium name="EnsemblMetazoa"/>
        </authorList>
    </citation>
    <scope>IDENTIFICATION</scope>
</reference>
<keyword evidence="2" id="KW-0479">Metal-binding</keyword>
<dbReference type="InParanoid" id="A0A7M7JHX9"/>
<dbReference type="GO" id="GO:0005509">
    <property type="term" value="F:calcium ion binding"/>
    <property type="evidence" value="ECO:0007669"/>
    <property type="project" value="InterPro"/>
</dbReference>
<dbReference type="InterPro" id="IPR028846">
    <property type="entry name" value="Recoverin"/>
</dbReference>
<dbReference type="KEGG" id="vde:111246491"/>
<evidence type="ECO:0000256" key="3">
    <source>
        <dbReference type="ARBA" id="ARBA00022737"/>
    </source>
</evidence>
<dbReference type="InterPro" id="IPR011992">
    <property type="entry name" value="EF-hand-dom_pair"/>
</dbReference>
<dbReference type="FunCoup" id="A0A7M7JHX9">
    <property type="interactions" value="88"/>
</dbReference>
<dbReference type="GeneID" id="111246491"/>
<dbReference type="OMA" id="VPRCKPE"/>